<evidence type="ECO:0000256" key="2">
    <source>
        <dbReference type="ARBA" id="ARBA00006275"/>
    </source>
</evidence>
<evidence type="ECO:0000256" key="5">
    <source>
        <dbReference type="ARBA" id="ARBA00023237"/>
    </source>
</evidence>
<evidence type="ECO:0000259" key="6">
    <source>
        <dbReference type="Pfam" id="PF07980"/>
    </source>
</evidence>
<dbReference type="Gene3D" id="1.25.40.390">
    <property type="match status" value="1"/>
</dbReference>
<gene>
    <name evidence="8" type="ORF">AXE80_08870</name>
</gene>
<keyword evidence="5" id="KW-0998">Cell outer membrane</keyword>
<feature type="domain" description="RagB/SusD" evidence="6">
    <location>
        <begin position="349"/>
        <end position="542"/>
    </location>
</feature>
<evidence type="ECO:0000256" key="4">
    <source>
        <dbReference type="ARBA" id="ARBA00023136"/>
    </source>
</evidence>
<evidence type="ECO:0008006" key="10">
    <source>
        <dbReference type="Google" id="ProtNLM"/>
    </source>
</evidence>
<keyword evidence="3" id="KW-0732">Signal</keyword>
<evidence type="ECO:0000313" key="8">
    <source>
        <dbReference type="EMBL" id="ANW96382.1"/>
    </source>
</evidence>
<dbReference type="InterPro" id="IPR012944">
    <property type="entry name" value="SusD_RagB_dom"/>
</dbReference>
<proteinExistence type="inferred from homology"/>
<dbReference type="STRING" id="1790137.AXE80_08870"/>
<reference evidence="8 9" key="1">
    <citation type="submission" date="2016-02" db="EMBL/GenBank/DDBJ databases">
        <authorList>
            <person name="Wen L."/>
            <person name="He K."/>
            <person name="Yang H."/>
        </authorList>
    </citation>
    <scope>NUCLEOTIDE SEQUENCE [LARGE SCALE GENOMIC DNA]</scope>
    <source>
        <strain evidence="8 9">CZ1127</strain>
    </source>
</reference>
<keyword evidence="9" id="KW-1185">Reference proteome</keyword>
<dbReference type="SUPFAM" id="SSF48452">
    <property type="entry name" value="TPR-like"/>
    <property type="match status" value="1"/>
</dbReference>
<accession>A0A1B1Y6H4</accession>
<dbReference type="InterPro" id="IPR033985">
    <property type="entry name" value="SusD-like_N"/>
</dbReference>
<dbReference type="EMBL" id="CP014224">
    <property type="protein sequence ID" value="ANW96382.1"/>
    <property type="molecule type" value="Genomic_DNA"/>
</dbReference>
<feature type="domain" description="SusD-like N-terminal" evidence="7">
    <location>
        <begin position="69"/>
        <end position="206"/>
    </location>
</feature>
<sequence>MGISFSSCGDFLDEEPPTFISGENYYKTAGDARTGVDGAYESLNNIYSRWWPIIDVYTDDLVTRTQGNSATNDFGTHTVTASNSLFEGYGMYTIYWTGIARANNVLAYVPDIEMDETEKNIILGEARALRAFFYYNLARAYGDLPLIVNAVTTESDFMKPRSSVDDIYNQIIIPDLKFAENNCRDGLHDGHISKWTAKLILSEVYLTRAGWRRTSQGTFVQGDQSNWALARDKAKEVIDNSPHGLNKDEVINGANVTPAYGVAWDKNNVFSKESMLEIAYVGVAGSGSWLSRECSPSSNGASYWGAGGNQPLLGEGNTGTVSVGLRFPGRPPGVGTYIPTPDLYDAFESGDERRDWSIMTRYDTSDGASYVCQPTMRKFVDIDYFLGLDGTSFQYTNANTILYRYADALLIYAEAQNEADNGPNVDAYNAVNEIRNRAGLGDLTAGLSQVDFREAVWKERRCEFNGESKRKFDLIRTNRLATETATINILWTSAQGSLAVYRNCYSAVNGSIPWPDNEWLWPIPQSEIELNAKNGWVQNKGY</sequence>
<comment type="similarity">
    <text evidence="2">Belongs to the SusD family.</text>
</comment>
<dbReference type="GO" id="GO:0009279">
    <property type="term" value="C:cell outer membrane"/>
    <property type="evidence" value="ECO:0007669"/>
    <property type="project" value="UniProtKB-SubCell"/>
</dbReference>
<dbReference type="Pfam" id="PF07980">
    <property type="entry name" value="SusD_RagB"/>
    <property type="match status" value="1"/>
</dbReference>
<keyword evidence="4" id="KW-0472">Membrane</keyword>
<dbReference type="CDD" id="cd08977">
    <property type="entry name" value="SusD"/>
    <property type="match status" value="1"/>
</dbReference>
<organism evidence="8 9">
    <name type="scientific">Wenyingzhuangia fucanilytica</name>
    <dbReference type="NCBI Taxonomy" id="1790137"/>
    <lineage>
        <taxon>Bacteria</taxon>
        <taxon>Pseudomonadati</taxon>
        <taxon>Bacteroidota</taxon>
        <taxon>Flavobacteriia</taxon>
        <taxon>Flavobacteriales</taxon>
        <taxon>Flavobacteriaceae</taxon>
        <taxon>Wenyingzhuangia</taxon>
    </lineage>
</organism>
<name>A0A1B1Y6H4_9FLAO</name>
<dbReference type="InterPro" id="IPR011990">
    <property type="entry name" value="TPR-like_helical_dom_sf"/>
</dbReference>
<evidence type="ECO:0000259" key="7">
    <source>
        <dbReference type="Pfam" id="PF14322"/>
    </source>
</evidence>
<dbReference type="Pfam" id="PF14322">
    <property type="entry name" value="SusD-like_3"/>
    <property type="match status" value="1"/>
</dbReference>
<dbReference type="KEGG" id="wfu:AXE80_08870"/>
<evidence type="ECO:0000256" key="3">
    <source>
        <dbReference type="ARBA" id="ARBA00022729"/>
    </source>
</evidence>
<dbReference type="Proteomes" id="UP000092967">
    <property type="component" value="Chromosome"/>
</dbReference>
<evidence type="ECO:0000256" key="1">
    <source>
        <dbReference type="ARBA" id="ARBA00004442"/>
    </source>
</evidence>
<dbReference type="AlphaFoldDB" id="A0A1B1Y6H4"/>
<evidence type="ECO:0000313" key="9">
    <source>
        <dbReference type="Proteomes" id="UP000092967"/>
    </source>
</evidence>
<comment type="subcellular location">
    <subcellularLocation>
        <location evidence="1">Cell outer membrane</location>
    </subcellularLocation>
</comment>
<protein>
    <recommendedName>
        <fullName evidence="10">Carbohydrate-binding protein SusD</fullName>
    </recommendedName>
</protein>